<name>A0A9X0L4F6_SOLP1</name>
<feature type="compositionally biased region" description="Low complexity" evidence="3">
    <location>
        <begin position="34"/>
        <end position="73"/>
    </location>
</feature>
<feature type="domain" description="Leucine-binding protein" evidence="5">
    <location>
        <begin position="360"/>
        <end position="636"/>
    </location>
</feature>
<evidence type="ECO:0000259" key="5">
    <source>
        <dbReference type="Pfam" id="PF13458"/>
    </source>
</evidence>
<dbReference type="EMBL" id="LNAL01000007">
    <property type="protein sequence ID" value="KUG07372.1"/>
    <property type="molecule type" value="Genomic_DNA"/>
</dbReference>
<dbReference type="Pfam" id="PF13458">
    <property type="entry name" value="Peripla_BP_6"/>
    <property type="match status" value="1"/>
</dbReference>
<dbReference type="InterPro" id="IPR011990">
    <property type="entry name" value="TPR-like_helical_dom_sf"/>
</dbReference>
<dbReference type="Gene3D" id="1.25.40.10">
    <property type="entry name" value="Tetratricopeptide repeat domain"/>
    <property type="match status" value="1"/>
</dbReference>
<evidence type="ECO:0000256" key="4">
    <source>
        <dbReference type="SAM" id="SignalP"/>
    </source>
</evidence>
<dbReference type="AlphaFoldDB" id="A0A9X0L4F6"/>
<accession>A0A9X0L4F6</accession>
<keyword evidence="7" id="KW-1185">Reference proteome</keyword>
<dbReference type="SUPFAM" id="SSF48452">
    <property type="entry name" value="TPR-like"/>
    <property type="match status" value="1"/>
</dbReference>
<feature type="compositionally biased region" description="Low complexity" evidence="3">
    <location>
        <begin position="92"/>
        <end position="137"/>
    </location>
</feature>
<keyword evidence="2 4" id="KW-0732">Signal</keyword>
<evidence type="ECO:0000256" key="1">
    <source>
        <dbReference type="ARBA" id="ARBA00010062"/>
    </source>
</evidence>
<dbReference type="PANTHER" id="PTHR30483">
    <property type="entry name" value="LEUCINE-SPECIFIC-BINDING PROTEIN"/>
    <property type="match status" value="1"/>
</dbReference>
<dbReference type="InterPro" id="IPR028082">
    <property type="entry name" value="Peripla_BP_I"/>
</dbReference>
<feature type="chain" id="PRO_5040966002" description="Leucine-binding protein domain-containing protein" evidence="4">
    <location>
        <begin position="33"/>
        <end position="681"/>
    </location>
</feature>
<gene>
    <name evidence="6" type="ORF">ASU33_13525</name>
</gene>
<reference evidence="6 7" key="1">
    <citation type="submission" date="2015-11" db="EMBL/GenBank/DDBJ databases">
        <title>Solirubrum puertoriconensis gen. nov. an environmental bacteria isolated in Puerto Rico.</title>
        <authorList>
            <person name="Cuebas-Irizarry M.F."/>
            <person name="Montalvo-Rodriguez R."/>
        </authorList>
    </citation>
    <scope>NUCLEOTIDE SEQUENCE [LARGE SCALE GENOMIC DNA]</scope>
    <source>
        <strain evidence="6 7">MC1A</strain>
    </source>
</reference>
<dbReference type="PANTHER" id="PTHR30483:SF6">
    <property type="entry name" value="PERIPLASMIC BINDING PROTEIN OF ABC TRANSPORTER FOR NATURAL AMINO ACIDS"/>
    <property type="match status" value="1"/>
</dbReference>
<dbReference type="SUPFAM" id="SSF53822">
    <property type="entry name" value="Periplasmic binding protein-like I"/>
    <property type="match status" value="1"/>
</dbReference>
<feature type="signal peptide" evidence="4">
    <location>
        <begin position="1"/>
        <end position="32"/>
    </location>
</feature>
<evidence type="ECO:0000313" key="7">
    <source>
        <dbReference type="Proteomes" id="UP000054223"/>
    </source>
</evidence>
<dbReference type="InterPro" id="IPR028081">
    <property type="entry name" value="Leu-bd"/>
</dbReference>
<comment type="similarity">
    <text evidence="1">Belongs to the leucine-binding protein family.</text>
</comment>
<dbReference type="InterPro" id="IPR051010">
    <property type="entry name" value="BCAA_transport"/>
</dbReference>
<evidence type="ECO:0000256" key="2">
    <source>
        <dbReference type="ARBA" id="ARBA00022729"/>
    </source>
</evidence>
<evidence type="ECO:0000313" key="6">
    <source>
        <dbReference type="EMBL" id="KUG07372.1"/>
    </source>
</evidence>
<protein>
    <recommendedName>
        <fullName evidence="5">Leucine-binding protein domain-containing protein</fullName>
    </recommendedName>
</protein>
<proteinExistence type="inferred from homology"/>
<comment type="caution">
    <text evidence="6">The sequence shown here is derived from an EMBL/GenBank/DDBJ whole genome shotgun (WGS) entry which is preliminary data.</text>
</comment>
<sequence>MAPLFPLADVFCMRSFLACLLVASWLVLPTSAQQPTRTQPAPAKPAATKPASTASTAPKPTAPASKTATGKASDSATPAANTAAKPGTGNVTTKPATKPGTTGATTSKPATSTAAGTPATPAAKPASVAKPAPALPANLGSQDPDTRYRNGKTLIDQSRFELAMDELLPLTPPSAKYGRGPEAAYLYAVAATRARKWAEAEQMLNLLRTEYPQWPGLSEAYFLQAQVSFEQGEPDNALRVLGEIPAGQLRPQQQAMKATYLARLRDKALWQNLMRRYAQDTAVARAYAEQLVFGGLYTDADRNQLEQVVKQFNLDRTRYTPRPRPQRKSSYNVAVLLPFEFDDTSWETRRRLQFVTDLYAGMKLASDSLQREGRSINLFAYDTGADTIGLKQVLALPEVASMDMIIGPVYKSGAKILARYAQQNQIMAINPLSQDASLVQDNAWYYLFEPSLATQGRLAAEYAYRSLGGRPAMIFHEDTKDEAAFSEAYKRAYEGLGGRVLAVRHFDSNNPESLNAGYGGVDLRSAGHLVVASDNRKAGPYALGVMQSQGLTVPLLTYASWMDNPSISLGQLDRRDIHFVQPKYLDATQPGVRRFRQLYTQQQNIPPSVFAATGFELLYYFGNQLHQHGPAFQQQLANSGPISGMLFQGIGYSNQAHDNQYVPITKLERLEVEVQNPVGVR</sequence>
<organism evidence="6 7">
    <name type="scientific">Solirubrum puertoriconensis</name>
    <dbReference type="NCBI Taxonomy" id="1751427"/>
    <lineage>
        <taxon>Bacteria</taxon>
        <taxon>Pseudomonadati</taxon>
        <taxon>Bacteroidota</taxon>
        <taxon>Cytophagia</taxon>
        <taxon>Cytophagales</taxon>
    </lineage>
</organism>
<dbReference type="Proteomes" id="UP000054223">
    <property type="component" value="Unassembled WGS sequence"/>
</dbReference>
<evidence type="ECO:0000256" key="3">
    <source>
        <dbReference type="SAM" id="MobiDB-lite"/>
    </source>
</evidence>
<dbReference type="Gene3D" id="3.40.50.2300">
    <property type="match status" value="2"/>
</dbReference>
<feature type="region of interest" description="Disordered" evidence="3">
    <location>
        <begin position="34"/>
        <end position="150"/>
    </location>
</feature>